<evidence type="ECO:0000259" key="4">
    <source>
        <dbReference type="PROSITE" id="PS50893"/>
    </source>
</evidence>
<proteinExistence type="predicted"/>
<dbReference type="Pfam" id="PF12399">
    <property type="entry name" value="BCA_ABC_TP_C"/>
    <property type="match status" value="1"/>
</dbReference>
<dbReference type="FunFam" id="3.40.50.300:FF:000421">
    <property type="entry name" value="Branched-chain amino acid ABC transporter ATP-binding protein"/>
    <property type="match status" value="1"/>
</dbReference>
<protein>
    <submittedName>
        <fullName evidence="5">ABC transporter ATP-binding protein</fullName>
    </submittedName>
</protein>
<dbReference type="SMART" id="SM00382">
    <property type="entry name" value="AAA"/>
    <property type="match status" value="1"/>
</dbReference>
<keyword evidence="3 5" id="KW-0067">ATP-binding</keyword>
<accession>A0A537J4A9</accession>
<dbReference type="GO" id="GO:0005524">
    <property type="term" value="F:ATP binding"/>
    <property type="evidence" value="ECO:0007669"/>
    <property type="project" value="UniProtKB-KW"/>
</dbReference>
<evidence type="ECO:0000313" key="5">
    <source>
        <dbReference type="EMBL" id="TMI78390.1"/>
    </source>
</evidence>
<dbReference type="InterPro" id="IPR027417">
    <property type="entry name" value="P-loop_NTPase"/>
</dbReference>
<dbReference type="SUPFAM" id="SSF52540">
    <property type="entry name" value="P-loop containing nucleoside triphosphate hydrolases"/>
    <property type="match status" value="1"/>
</dbReference>
<keyword evidence="1" id="KW-0813">Transport</keyword>
<dbReference type="InterPro" id="IPR032823">
    <property type="entry name" value="BCA_ABC_TP_C"/>
</dbReference>
<gene>
    <name evidence="5" type="ORF">E6H04_12560</name>
</gene>
<dbReference type="PANTHER" id="PTHR45772">
    <property type="entry name" value="CONSERVED COMPONENT OF ABC TRANSPORTER FOR NATURAL AMINO ACIDS-RELATED"/>
    <property type="match status" value="1"/>
</dbReference>
<reference evidence="5 6" key="1">
    <citation type="journal article" date="2019" name="Nat. Microbiol.">
        <title>Mediterranean grassland soil C-N compound turnover is dependent on rainfall and depth, and is mediated by genomically divergent microorganisms.</title>
        <authorList>
            <person name="Diamond S."/>
            <person name="Andeer P.F."/>
            <person name="Li Z."/>
            <person name="Crits-Christoph A."/>
            <person name="Burstein D."/>
            <person name="Anantharaman K."/>
            <person name="Lane K.R."/>
            <person name="Thomas B.C."/>
            <person name="Pan C."/>
            <person name="Northen T.R."/>
            <person name="Banfield J.F."/>
        </authorList>
    </citation>
    <scope>NUCLEOTIDE SEQUENCE [LARGE SCALE GENOMIC DNA]</scope>
    <source>
        <strain evidence="5">NP_7</strain>
    </source>
</reference>
<dbReference type="CDD" id="cd03219">
    <property type="entry name" value="ABC_Mj1267_LivG_branched"/>
    <property type="match status" value="1"/>
</dbReference>
<evidence type="ECO:0000313" key="6">
    <source>
        <dbReference type="Proteomes" id="UP000320048"/>
    </source>
</evidence>
<organism evidence="5 6">
    <name type="scientific">Candidatus Segetimicrobium genomatis</name>
    <dbReference type="NCBI Taxonomy" id="2569760"/>
    <lineage>
        <taxon>Bacteria</taxon>
        <taxon>Bacillati</taxon>
        <taxon>Candidatus Sysuimicrobiota</taxon>
        <taxon>Candidatus Sysuimicrobiia</taxon>
        <taxon>Candidatus Sysuimicrobiales</taxon>
        <taxon>Candidatus Segetimicrobiaceae</taxon>
        <taxon>Candidatus Segetimicrobium</taxon>
    </lineage>
</organism>
<sequence>MGGPGATAEATDALLAVEHVALGFGGLAVLNNVSLAVRPGERAAVIGPNGAGKTSLLNCINGFYHPGAGRIRYRGRDITRAAPYDIARLGVGRTFQNIELFTGATVLDNLLLARHRHIRYGLLAAALYYGRAQAEETLHRARVEEVIDFLELEPIRHATVGGLPYGRRKRVELGRALATDPTLLLLDEPMAGMTIEEKQDMVRFIVDANEALGITVLLIEHDMGVVMDVAHRVFVLDFGDLIGEGTPEEIRANRRVVRAYLGDEETA</sequence>
<dbReference type="GO" id="GO:0005886">
    <property type="term" value="C:plasma membrane"/>
    <property type="evidence" value="ECO:0007669"/>
    <property type="project" value="TreeGrafter"/>
</dbReference>
<evidence type="ECO:0000256" key="2">
    <source>
        <dbReference type="ARBA" id="ARBA00022741"/>
    </source>
</evidence>
<evidence type="ECO:0000256" key="3">
    <source>
        <dbReference type="ARBA" id="ARBA00022840"/>
    </source>
</evidence>
<dbReference type="InterPro" id="IPR051120">
    <property type="entry name" value="ABC_AA/LPS_Transport"/>
</dbReference>
<evidence type="ECO:0000256" key="1">
    <source>
        <dbReference type="ARBA" id="ARBA00022448"/>
    </source>
</evidence>
<feature type="domain" description="ABC transporter" evidence="4">
    <location>
        <begin position="15"/>
        <end position="263"/>
    </location>
</feature>
<dbReference type="PANTHER" id="PTHR45772:SF1">
    <property type="entry name" value="ABC TRANSPORTER ATP-BINDING PROTEIN"/>
    <property type="match status" value="1"/>
</dbReference>
<dbReference type="Pfam" id="PF00005">
    <property type="entry name" value="ABC_tran"/>
    <property type="match status" value="1"/>
</dbReference>
<dbReference type="InterPro" id="IPR003593">
    <property type="entry name" value="AAA+_ATPase"/>
</dbReference>
<dbReference type="AlphaFoldDB" id="A0A537J4A9"/>
<dbReference type="InterPro" id="IPR003439">
    <property type="entry name" value="ABC_transporter-like_ATP-bd"/>
</dbReference>
<dbReference type="PROSITE" id="PS50893">
    <property type="entry name" value="ABC_TRANSPORTER_2"/>
    <property type="match status" value="1"/>
</dbReference>
<keyword evidence="2" id="KW-0547">Nucleotide-binding</keyword>
<dbReference type="EMBL" id="VBAO01000378">
    <property type="protein sequence ID" value="TMI78390.1"/>
    <property type="molecule type" value="Genomic_DNA"/>
</dbReference>
<name>A0A537J4A9_9BACT</name>
<dbReference type="GO" id="GO:0016887">
    <property type="term" value="F:ATP hydrolysis activity"/>
    <property type="evidence" value="ECO:0007669"/>
    <property type="project" value="InterPro"/>
</dbReference>
<dbReference type="Gene3D" id="3.40.50.300">
    <property type="entry name" value="P-loop containing nucleotide triphosphate hydrolases"/>
    <property type="match status" value="1"/>
</dbReference>
<dbReference type="Proteomes" id="UP000320048">
    <property type="component" value="Unassembled WGS sequence"/>
</dbReference>
<comment type="caution">
    <text evidence="5">The sequence shown here is derived from an EMBL/GenBank/DDBJ whole genome shotgun (WGS) entry which is preliminary data.</text>
</comment>